<accession>A0A1R1YF61</accession>
<evidence type="ECO:0000313" key="1">
    <source>
        <dbReference type="EMBL" id="OMJ25316.1"/>
    </source>
</evidence>
<dbReference type="OrthoDB" id="5585372at2759"/>
<reference evidence="2" key="1">
    <citation type="submission" date="2017-01" db="EMBL/GenBank/DDBJ databases">
        <authorList>
            <person name="Wang Y."/>
            <person name="White M."/>
            <person name="Kvist S."/>
            <person name="Moncalvo J.-M."/>
        </authorList>
    </citation>
    <scope>NUCLEOTIDE SEQUENCE [LARGE SCALE GENOMIC DNA]</scope>
    <source>
        <strain evidence="2">ID-206-W2</strain>
    </source>
</reference>
<dbReference type="Proteomes" id="UP000187429">
    <property type="component" value="Unassembled WGS sequence"/>
</dbReference>
<protein>
    <submittedName>
        <fullName evidence="1">Uncharacterized protein</fullName>
    </submittedName>
</protein>
<keyword evidence="2" id="KW-1185">Reference proteome</keyword>
<dbReference type="EMBL" id="LSSM01001666">
    <property type="protein sequence ID" value="OMJ25316.1"/>
    <property type="molecule type" value="Genomic_DNA"/>
</dbReference>
<comment type="caution">
    <text evidence="1">The sequence shown here is derived from an EMBL/GenBank/DDBJ whole genome shotgun (WGS) entry which is preliminary data.</text>
</comment>
<gene>
    <name evidence="1" type="ORF">AYI69_g4340</name>
</gene>
<dbReference type="AlphaFoldDB" id="A0A1R1YF61"/>
<evidence type="ECO:0000313" key="2">
    <source>
        <dbReference type="Proteomes" id="UP000187429"/>
    </source>
</evidence>
<sequence>MWYRVRNKTIGWFIPASISITTNFLFSNSNEARLGLVGKLLGGESKKSLSQLRAGAADQIYELETGKFLNGIRVARSLILESINALPAPLNQCLVAFL</sequence>
<name>A0A1R1YF61_9FUNG</name>
<organism evidence="1 2">
    <name type="scientific">Smittium culicis</name>
    <dbReference type="NCBI Taxonomy" id="133412"/>
    <lineage>
        <taxon>Eukaryota</taxon>
        <taxon>Fungi</taxon>
        <taxon>Fungi incertae sedis</taxon>
        <taxon>Zoopagomycota</taxon>
        <taxon>Kickxellomycotina</taxon>
        <taxon>Harpellomycetes</taxon>
        <taxon>Harpellales</taxon>
        <taxon>Legeriomycetaceae</taxon>
        <taxon>Smittium</taxon>
    </lineage>
</organism>
<proteinExistence type="predicted"/>